<dbReference type="PANTHER" id="PTHR37459">
    <property type="match status" value="1"/>
</dbReference>
<comment type="function">
    <text evidence="2">CRISPR (clustered regularly interspaced short palindromic repeat) is an adaptive immune system that provides protection against mobile genetic elements (viruses, transposable elements and conjugative plasmids). CRISPR clusters contain spacers, sequences complementary to antecedent mobile elements, and target invading nucleic acids. CRISPR clusters are transcribed and processed into CRISPR RNA (crRNA).</text>
</comment>
<protein>
    <submittedName>
        <fullName evidence="3">Type I-A CRISPR-associated protein Cas7/Csa2</fullName>
    </submittedName>
</protein>
<proteinExistence type="predicted"/>
<sequence length="323" mass="35693">MADPFVSVRGRVLINVEALNMTESVGNYVKHRRVPVIMPETYATYFVPSVSGESIAHGYQQVLAEEASGKGLPVCKLCSKGYFLKSTNDAVFRESFGVNPPEGEGEFERAVIEGCVVEDVGGFLYAPARGGKNVKRTSNFFVGYMIPTRESLESAVIEPQLHTRYALGTPFVEEGARAGGQMIYYIELSSAAYTFSFDLDTKYLGKATFSMGNVGQTVVNEDERKKRIGAALDALSKFMIEMMFGAKKTRFLPVIEWESVVIAVSDDVWTVPSPFSKNYIERAEEKVKKVSYNTKLFKYTGGAGFEEVVIEAMNEAKRRAGVS</sequence>
<evidence type="ECO:0000313" key="3">
    <source>
        <dbReference type="EMBL" id="RSN70756.1"/>
    </source>
</evidence>
<reference evidence="3 4" key="1">
    <citation type="submission" date="2018-10" db="EMBL/GenBank/DDBJ databases">
        <title>Co-occurring genomic capacity for anaerobic methane metabolism and dissimilatory sulfite reduction discovered in the Korarchaeota.</title>
        <authorList>
            <person name="Mckay L.J."/>
            <person name="Dlakic M."/>
            <person name="Fields M.W."/>
            <person name="Delmont T.O."/>
            <person name="Eren A.M."/>
            <person name="Jay Z.J."/>
            <person name="Klingelsmith K.B."/>
            <person name="Rusch D.B."/>
            <person name="Inskeep W.P."/>
        </authorList>
    </citation>
    <scope>NUCLEOTIDE SEQUENCE [LARGE SCALE GENOMIC DNA]</scope>
    <source>
        <strain evidence="3 4">WS</strain>
    </source>
</reference>
<gene>
    <name evidence="3" type="primary">cas7a</name>
    <name evidence="3" type="ORF">D9Q81_00450</name>
</gene>
<dbReference type="Proteomes" id="UP000278149">
    <property type="component" value="Unassembled WGS sequence"/>
</dbReference>
<dbReference type="InterPro" id="IPR010154">
    <property type="entry name" value="CRISPR-assoc_Cas7/Cst2/DevR"/>
</dbReference>
<dbReference type="EMBL" id="RCOR01000004">
    <property type="protein sequence ID" value="RSN70756.1"/>
    <property type="molecule type" value="Genomic_DNA"/>
</dbReference>
<dbReference type="InterPro" id="IPR052681">
    <property type="entry name" value="CRISPR-Cas7/Cst2/DevR"/>
</dbReference>
<keyword evidence="1" id="KW-0051">Antiviral defense</keyword>
<comment type="caution">
    <text evidence="3">The sequence shown here is derived from an EMBL/GenBank/DDBJ whole genome shotgun (WGS) entry which is preliminary data.</text>
</comment>
<name>A0A429GAD5_9CREN</name>
<dbReference type="NCBIfam" id="TIGR02583">
    <property type="entry name" value="DevR_archaea"/>
    <property type="match status" value="1"/>
</dbReference>
<dbReference type="NCBIfam" id="TIGR01875">
    <property type="entry name" value="cas_MJ0381"/>
    <property type="match status" value="1"/>
</dbReference>
<dbReference type="GO" id="GO:0051607">
    <property type="term" value="P:defense response to virus"/>
    <property type="evidence" value="ECO:0007669"/>
    <property type="project" value="UniProtKB-KW"/>
</dbReference>
<dbReference type="PANTHER" id="PTHR37459:SF1">
    <property type="entry name" value="CRISPR-ASSOCIATED PROTEIN CAS7_CST2_DEVR"/>
    <property type="match status" value="1"/>
</dbReference>
<organism evidence="3 4">
    <name type="scientific">Candidatus Korarchaeum cryptofilum</name>
    <dbReference type="NCBI Taxonomy" id="498846"/>
    <lineage>
        <taxon>Archaea</taxon>
        <taxon>Thermoproteota</taxon>
        <taxon>Candidatus Korarchaeia</taxon>
        <taxon>Candidatus Korarchaeales</taxon>
        <taxon>Candidatus Korarchaeaceae</taxon>
        <taxon>Candidatus Korarchaeum</taxon>
    </lineage>
</organism>
<dbReference type="AlphaFoldDB" id="A0A429GAD5"/>
<accession>A0A429GAD5</accession>
<dbReference type="RefSeq" id="WP_125740408.1">
    <property type="nucleotide sequence ID" value="NZ_RCOR01000004.1"/>
</dbReference>
<dbReference type="InterPro" id="IPR002764">
    <property type="entry name" value="Cas7/Cst2/DevR_sub_I-a/Apern"/>
</dbReference>
<evidence type="ECO:0000313" key="4">
    <source>
        <dbReference type="Proteomes" id="UP000278149"/>
    </source>
</evidence>
<evidence type="ECO:0000256" key="1">
    <source>
        <dbReference type="ARBA" id="ARBA00023118"/>
    </source>
</evidence>
<dbReference type="Pfam" id="PF01905">
    <property type="entry name" value="DevR"/>
    <property type="match status" value="1"/>
</dbReference>
<evidence type="ECO:0000256" key="2">
    <source>
        <dbReference type="ARBA" id="ARBA00025626"/>
    </source>
</evidence>